<protein>
    <submittedName>
        <fullName evidence="2">Uncharacterized protein</fullName>
    </submittedName>
</protein>
<gene>
    <name evidence="2" type="ORF">SBF1_160012</name>
</gene>
<keyword evidence="1" id="KW-0812">Transmembrane</keyword>
<feature type="transmembrane region" description="Helical" evidence="1">
    <location>
        <begin position="6"/>
        <end position="25"/>
    </location>
</feature>
<dbReference type="AlphaFoldDB" id="A0A2U3K9K9"/>
<accession>A0A2U3K9K9</accession>
<proteinExistence type="predicted"/>
<feature type="transmembrane region" description="Helical" evidence="1">
    <location>
        <begin position="46"/>
        <end position="69"/>
    </location>
</feature>
<keyword evidence="1" id="KW-1133">Transmembrane helix</keyword>
<keyword evidence="1" id="KW-0472">Membrane</keyword>
<evidence type="ECO:0000313" key="2">
    <source>
        <dbReference type="EMBL" id="SPF36352.1"/>
    </source>
</evidence>
<reference evidence="3" key="1">
    <citation type="submission" date="2018-02" db="EMBL/GenBank/DDBJ databases">
        <authorList>
            <person name="Hausmann B."/>
        </authorList>
    </citation>
    <scope>NUCLEOTIDE SEQUENCE [LARGE SCALE GENOMIC DNA]</scope>
    <source>
        <strain evidence="3">Peat soil MAG SbF1</strain>
    </source>
</reference>
<dbReference type="Proteomes" id="UP000238916">
    <property type="component" value="Unassembled WGS sequence"/>
</dbReference>
<dbReference type="EMBL" id="OMOF01000068">
    <property type="protein sequence ID" value="SPF36352.1"/>
    <property type="molecule type" value="Genomic_DNA"/>
</dbReference>
<evidence type="ECO:0000256" key="1">
    <source>
        <dbReference type="SAM" id="Phobius"/>
    </source>
</evidence>
<sequence>MSITIVFFRSLVGATFTLLHLNYFPKRTKGIVPRLLIFIQLPLDEVIPIFSGYNAYILYYSLFFVKIYLI</sequence>
<organism evidence="2 3">
    <name type="scientific">Candidatus Desulfosporosinus infrequens</name>
    <dbReference type="NCBI Taxonomy" id="2043169"/>
    <lineage>
        <taxon>Bacteria</taxon>
        <taxon>Bacillati</taxon>
        <taxon>Bacillota</taxon>
        <taxon>Clostridia</taxon>
        <taxon>Eubacteriales</taxon>
        <taxon>Desulfitobacteriaceae</taxon>
        <taxon>Desulfosporosinus</taxon>
    </lineage>
</organism>
<name>A0A2U3K9K9_9FIRM</name>
<evidence type="ECO:0000313" key="3">
    <source>
        <dbReference type="Proteomes" id="UP000238916"/>
    </source>
</evidence>